<proteinExistence type="predicted"/>
<keyword evidence="1" id="KW-0472">Membrane</keyword>
<dbReference type="InterPro" id="IPR036259">
    <property type="entry name" value="MFS_trans_sf"/>
</dbReference>
<accession>A0A6B0VQJ2</accession>
<gene>
    <name evidence="2" type="ORF">GS429_17040</name>
</gene>
<dbReference type="OrthoDB" id="186921at2157"/>
<keyword evidence="1" id="KW-0812">Transmembrane</keyword>
<dbReference type="RefSeq" id="WP_160066549.1">
    <property type="nucleotide sequence ID" value="NZ_WUYX01000060.1"/>
</dbReference>
<keyword evidence="1" id="KW-1133">Transmembrane helix</keyword>
<comment type="caution">
    <text evidence="2">The sequence shown here is derived from an EMBL/GenBank/DDBJ whole genome shotgun (WGS) entry which is preliminary data.</text>
</comment>
<feature type="transmembrane region" description="Helical" evidence="1">
    <location>
        <begin position="107"/>
        <end position="128"/>
    </location>
</feature>
<protein>
    <submittedName>
        <fullName evidence="2">Uncharacterized protein</fullName>
    </submittedName>
</protein>
<feature type="transmembrane region" description="Helical" evidence="1">
    <location>
        <begin position="25"/>
        <end position="45"/>
    </location>
</feature>
<sequence>MAVPFLEWFRDDDGWAVPDGRRGELVGIVLCLPVFLFLLSTETGIPNPAEHPVAVVLGTLCGFCYAVYWRRQLLSAVSERIRNFAISFFFGGLGLSLLRIIHIAETTAVFVLAACGTVVAIYAVWLLSPMHDGVRPPRRGVEPPAAADLEQ</sequence>
<keyword evidence="3" id="KW-1185">Reference proteome</keyword>
<dbReference type="EMBL" id="WUYX01000060">
    <property type="protein sequence ID" value="MXV63734.1"/>
    <property type="molecule type" value="Genomic_DNA"/>
</dbReference>
<evidence type="ECO:0000313" key="3">
    <source>
        <dbReference type="Proteomes" id="UP000434101"/>
    </source>
</evidence>
<feature type="transmembrane region" description="Helical" evidence="1">
    <location>
        <begin position="51"/>
        <end position="69"/>
    </location>
</feature>
<evidence type="ECO:0000313" key="2">
    <source>
        <dbReference type="EMBL" id="MXV63734.1"/>
    </source>
</evidence>
<organism evidence="2 3">
    <name type="scientific">Natronorubrum halalkaliphilum</name>
    <dbReference type="NCBI Taxonomy" id="2691917"/>
    <lineage>
        <taxon>Archaea</taxon>
        <taxon>Methanobacteriati</taxon>
        <taxon>Methanobacteriota</taxon>
        <taxon>Stenosarchaea group</taxon>
        <taxon>Halobacteria</taxon>
        <taxon>Halobacteriales</taxon>
        <taxon>Natrialbaceae</taxon>
        <taxon>Natronorubrum</taxon>
    </lineage>
</organism>
<dbReference type="AlphaFoldDB" id="A0A6B0VQJ2"/>
<reference evidence="2 3" key="1">
    <citation type="submission" date="2020-01" db="EMBL/GenBank/DDBJ databases">
        <title>Natronorubrum sp. JWXQ-INN 674 isolated from Inner Mongolia Autonomous Region of China.</title>
        <authorList>
            <person name="Xue Q."/>
        </authorList>
    </citation>
    <scope>NUCLEOTIDE SEQUENCE [LARGE SCALE GENOMIC DNA]</scope>
    <source>
        <strain evidence="2 3">JWXQ-INN-674</strain>
    </source>
</reference>
<name>A0A6B0VQJ2_9EURY</name>
<evidence type="ECO:0000256" key="1">
    <source>
        <dbReference type="SAM" id="Phobius"/>
    </source>
</evidence>
<feature type="transmembrane region" description="Helical" evidence="1">
    <location>
        <begin position="81"/>
        <end position="101"/>
    </location>
</feature>
<dbReference type="Proteomes" id="UP000434101">
    <property type="component" value="Unassembled WGS sequence"/>
</dbReference>
<dbReference type="SUPFAM" id="SSF103473">
    <property type="entry name" value="MFS general substrate transporter"/>
    <property type="match status" value="1"/>
</dbReference>